<accession>A0A6S7H906</accession>
<dbReference type="GO" id="GO:0005509">
    <property type="term" value="F:calcium ion binding"/>
    <property type="evidence" value="ECO:0007669"/>
    <property type="project" value="InterPro"/>
</dbReference>
<dbReference type="Proteomes" id="UP001152795">
    <property type="component" value="Unassembled WGS sequence"/>
</dbReference>
<feature type="compositionally biased region" description="Basic and acidic residues" evidence="1">
    <location>
        <begin position="33"/>
        <end position="45"/>
    </location>
</feature>
<reference evidence="3" key="1">
    <citation type="submission" date="2020-04" db="EMBL/GenBank/DDBJ databases">
        <authorList>
            <person name="Alioto T."/>
            <person name="Alioto T."/>
            <person name="Gomez Garrido J."/>
        </authorList>
    </citation>
    <scope>NUCLEOTIDE SEQUENCE</scope>
    <source>
        <strain evidence="3">A484AB</strain>
    </source>
</reference>
<dbReference type="AlphaFoldDB" id="A0A6S7H906"/>
<keyword evidence="2" id="KW-0732">Signal</keyword>
<feature type="region of interest" description="Disordered" evidence="1">
    <location>
        <begin position="30"/>
        <end position="62"/>
    </location>
</feature>
<organism evidence="3 4">
    <name type="scientific">Paramuricea clavata</name>
    <name type="common">Red gorgonian</name>
    <name type="synonym">Violescent sea-whip</name>
    <dbReference type="NCBI Taxonomy" id="317549"/>
    <lineage>
        <taxon>Eukaryota</taxon>
        <taxon>Metazoa</taxon>
        <taxon>Cnidaria</taxon>
        <taxon>Anthozoa</taxon>
        <taxon>Octocorallia</taxon>
        <taxon>Malacalcyonacea</taxon>
        <taxon>Plexauridae</taxon>
        <taxon>Paramuricea</taxon>
    </lineage>
</organism>
<keyword evidence="4" id="KW-1185">Reference proteome</keyword>
<dbReference type="OrthoDB" id="9428907at2759"/>
<proteinExistence type="predicted"/>
<dbReference type="InterPro" id="IPR015666">
    <property type="entry name" value="HRC"/>
</dbReference>
<evidence type="ECO:0000313" key="4">
    <source>
        <dbReference type="Proteomes" id="UP001152795"/>
    </source>
</evidence>
<dbReference type="PANTHER" id="PTHR15054:SF3">
    <property type="entry name" value="SARCOPLASMIC RETICULUM HISTIDINE-RICH CALCIUM-BINDING PROTEIN"/>
    <property type="match status" value="1"/>
</dbReference>
<comment type="caution">
    <text evidence="3">The sequence shown here is derived from an EMBL/GenBank/DDBJ whole genome shotgun (WGS) entry which is preliminary data.</text>
</comment>
<feature type="signal peptide" evidence="2">
    <location>
        <begin position="1"/>
        <end position="24"/>
    </location>
</feature>
<dbReference type="EMBL" id="CACRXK020004316">
    <property type="protein sequence ID" value="CAB4002295.1"/>
    <property type="molecule type" value="Genomic_DNA"/>
</dbReference>
<protein>
    <submittedName>
        <fullName evidence="3">Sarcoplasmic reticulum histidine-rich calcium-binding -like</fullName>
    </submittedName>
</protein>
<evidence type="ECO:0000256" key="1">
    <source>
        <dbReference type="SAM" id="MobiDB-lite"/>
    </source>
</evidence>
<name>A0A6S7H906_PARCT</name>
<feature type="chain" id="PRO_5043747536" evidence="2">
    <location>
        <begin position="25"/>
        <end position="162"/>
    </location>
</feature>
<dbReference type="PANTHER" id="PTHR15054">
    <property type="entry name" value="HISTIDINE-RICH CALCIUM-BINDING PROTEIN-RELATED"/>
    <property type="match status" value="1"/>
</dbReference>
<sequence>MALYRYSKKLFFLFILLNIAVLRAENTEESIEEPTKVSHTEKPTEANEVSPEEAPQTDESDGSAEHANGSICGYCSYCKFCKLCDKDCPCETSKSKPNCHLCKYCKYCYLCSALCDTVCLPGGFVDTFSSAIWNSLPTFDSKMKESVDKDIDSAKEWIKEYL</sequence>
<gene>
    <name evidence="3" type="ORF">PACLA_8A038520</name>
</gene>
<evidence type="ECO:0000313" key="3">
    <source>
        <dbReference type="EMBL" id="CAB4002295.1"/>
    </source>
</evidence>
<evidence type="ECO:0000256" key="2">
    <source>
        <dbReference type="SAM" id="SignalP"/>
    </source>
</evidence>